<dbReference type="Gene3D" id="3.40.50.1820">
    <property type="entry name" value="alpha/beta hydrolase"/>
    <property type="match status" value="1"/>
</dbReference>
<dbReference type="PANTHER" id="PTHR34127">
    <property type="entry name" value="OS04G0405600 PROTEIN"/>
    <property type="match status" value="1"/>
</dbReference>
<gene>
    <name evidence="1" type="ORF">TCHU04912_LOCUS5042</name>
</gene>
<evidence type="ECO:0000313" key="1">
    <source>
        <dbReference type="EMBL" id="CAD9202809.1"/>
    </source>
</evidence>
<sequence length="459" mass="49682">MAALSSATVVARVFEGIPASRARKHLARRVALTRKSPVGGRAVLRVAAAYSPDGVSSQAKNAPSEVFGNIEQVLQENWQARSDQPGHRGDWEEVEGCWVLRPPNSKGKPQALVHFIGGGFVGTAPQIFYRLFLETLALRNVMVIATPFQTGFDHLRIADETQYKFDCACRALTAETSGLPVYGVGHSMGSLIHLLICTRYTVSRAGNCLLSFNNRPATDAIPLLSPLIAPGAQMLFPVLQQLASSPLRQPMEQVSDLIKGMSPTQVKQVIPIVEQALPIFMDVASGRQEFTPTPFETQNLIRSYYAVPRNMLLRFQGDSLDESTQLAQMLQGSSACASMLDLTMRTLPGDHNRPLHQAFVDVPPELSRAARATIKEGSSVLERISTMARDAGAPEQFNSGLHNFANIVNESSSVLGGTVGGPITDEVQVVADEVACWMGVGGVVPNPPKYLASMSTRFT</sequence>
<accession>A0A7S1X1A3</accession>
<reference evidence="1" key="1">
    <citation type="submission" date="2021-01" db="EMBL/GenBank/DDBJ databases">
        <authorList>
            <person name="Corre E."/>
            <person name="Pelletier E."/>
            <person name="Niang G."/>
            <person name="Scheremetjew M."/>
            <person name="Finn R."/>
            <person name="Kale V."/>
            <person name="Holt S."/>
            <person name="Cochrane G."/>
            <person name="Meng A."/>
            <person name="Brown T."/>
            <person name="Cohen L."/>
        </authorList>
    </citation>
    <scope>NUCLEOTIDE SEQUENCE</scope>
    <source>
        <strain evidence="1">PLY429</strain>
    </source>
</reference>
<dbReference type="PANTHER" id="PTHR34127:SF1">
    <property type="entry name" value="OS04G0405600 PROTEIN"/>
    <property type="match status" value="1"/>
</dbReference>
<dbReference type="AlphaFoldDB" id="A0A7S1X1A3"/>
<organism evidence="1">
    <name type="scientific">Tetraselmis chuii</name>
    <dbReference type="NCBI Taxonomy" id="63592"/>
    <lineage>
        <taxon>Eukaryota</taxon>
        <taxon>Viridiplantae</taxon>
        <taxon>Chlorophyta</taxon>
        <taxon>core chlorophytes</taxon>
        <taxon>Chlorodendrophyceae</taxon>
        <taxon>Chlorodendrales</taxon>
        <taxon>Chlorodendraceae</taxon>
        <taxon>Tetraselmis</taxon>
    </lineage>
</organism>
<dbReference type="InterPro" id="IPR010765">
    <property type="entry name" value="DUF1350"/>
</dbReference>
<proteinExistence type="predicted"/>
<name>A0A7S1X1A3_9CHLO</name>
<protein>
    <submittedName>
        <fullName evidence="1">Uncharacterized protein</fullName>
    </submittedName>
</protein>
<dbReference type="EMBL" id="HBGG01010004">
    <property type="protein sequence ID" value="CAD9202809.1"/>
    <property type="molecule type" value="Transcribed_RNA"/>
</dbReference>
<dbReference type="InterPro" id="IPR029058">
    <property type="entry name" value="AB_hydrolase_fold"/>
</dbReference>
<dbReference type="SUPFAM" id="SSF53474">
    <property type="entry name" value="alpha/beta-Hydrolases"/>
    <property type="match status" value="1"/>
</dbReference>
<dbReference type="Pfam" id="PF07082">
    <property type="entry name" value="DUF1350"/>
    <property type="match status" value="2"/>
</dbReference>